<dbReference type="EMBL" id="KI913543">
    <property type="protein sequence ID" value="ETV63822.1"/>
    <property type="molecule type" value="Genomic_DNA"/>
</dbReference>
<dbReference type="GeneID" id="20821239"/>
<gene>
    <name evidence="1" type="ORF">H257_19243</name>
</gene>
<proteinExistence type="predicted"/>
<name>W4F8N7_APHAT</name>
<dbReference type="AlphaFoldDB" id="W4F8N7"/>
<organism evidence="1">
    <name type="scientific">Aphanomyces astaci</name>
    <name type="common">Crayfish plague agent</name>
    <dbReference type="NCBI Taxonomy" id="112090"/>
    <lineage>
        <taxon>Eukaryota</taxon>
        <taxon>Sar</taxon>
        <taxon>Stramenopiles</taxon>
        <taxon>Oomycota</taxon>
        <taxon>Saprolegniomycetes</taxon>
        <taxon>Saprolegniales</taxon>
        <taxon>Verrucalvaceae</taxon>
        <taxon>Aphanomyces</taxon>
    </lineage>
</organism>
<sequence length="113" mass="12727">MFNCYWRTVERVWTRGLLSVLDGDRVANEIREGNVATFPPTSSVPSRLSLFTDGNLRSLAAQSGVPKTTLVRHMAEEGRLKSKSSYSKPYHTDRRKQASAYGTRNIFSFAVVE</sequence>
<protein>
    <submittedName>
        <fullName evidence="1">Uncharacterized protein</fullName>
    </submittedName>
</protein>
<dbReference type="RefSeq" id="XP_009846692.1">
    <property type="nucleotide sequence ID" value="XM_009848390.1"/>
</dbReference>
<evidence type="ECO:0000313" key="1">
    <source>
        <dbReference type="EMBL" id="ETV63822.1"/>
    </source>
</evidence>
<dbReference type="VEuPathDB" id="FungiDB:H257_19243"/>
<reference evidence="1" key="1">
    <citation type="submission" date="2013-12" db="EMBL/GenBank/DDBJ databases">
        <title>The Genome Sequence of Aphanomyces astaci APO3.</title>
        <authorList>
            <consortium name="The Broad Institute Genomics Platform"/>
            <person name="Russ C."/>
            <person name="Tyler B."/>
            <person name="van West P."/>
            <person name="Dieguez-Uribeondo J."/>
            <person name="Young S.K."/>
            <person name="Zeng Q."/>
            <person name="Gargeya S."/>
            <person name="Fitzgerald M."/>
            <person name="Abouelleil A."/>
            <person name="Alvarado L."/>
            <person name="Chapman S.B."/>
            <person name="Gainer-Dewar J."/>
            <person name="Goldberg J."/>
            <person name="Griggs A."/>
            <person name="Gujja S."/>
            <person name="Hansen M."/>
            <person name="Howarth C."/>
            <person name="Imamovic A."/>
            <person name="Ireland A."/>
            <person name="Larimer J."/>
            <person name="McCowan C."/>
            <person name="Murphy C."/>
            <person name="Pearson M."/>
            <person name="Poon T.W."/>
            <person name="Priest M."/>
            <person name="Roberts A."/>
            <person name="Saif S."/>
            <person name="Shea T."/>
            <person name="Sykes S."/>
            <person name="Wortman J."/>
            <person name="Nusbaum C."/>
            <person name="Birren B."/>
        </authorList>
    </citation>
    <scope>NUCLEOTIDE SEQUENCE [LARGE SCALE GENOMIC DNA]</scope>
    <source>
        <strain evidence="1">APO3</strain>
    </source>
</reference>
<accession>W4F8N7</accession>